<dbReference type="Pfam" id="PF12682">
    <property type="entry name" value="Flavodoxin_4"/>
    <property type="match status" value="1"/>
</dbReference>
<dbReference type="InterPro" id="IPR001226">
    <property type="entry name" value="Flavodoxin_CS"/>
</dbReference>
<dbReference type="GO" id="GO:0010181">
    <property type="term" value="F:FMN binding"/>
    <property type="evidence" value="ECO:0007669"/>
    <property type="project" value="InterPro"/>
</dbReference>
<sequence>MKVKKILALVMGALLAVMAAGCGADESSGAAASSGKAASSTASSSEKPQASGKKALVVYYSDTGRTEQVAKDLAKAKDADLMKIEPTQKYTKDDLDYNNPDSRVSKEHDDDTLRDKITLKTTMPDNWADYETVYIGYPIWWGIAAWPMNAFVKGNDFTGKHVVTFATAASSPLGSSGQLLKEMAGSKGDWEDGTCFTGRIDDAKVAEWAKSLK</sequence>
<comment type="caution">
    <text evidence="4">The sequence shown here is derived from an EMBL/GenBank/DDBJ whole genome shotgun (WGS) entry which is preliminary data.</text>
</comment>
<dbReference type="PROSITE" id="PS50902">
    <property type="entry name" value="FLAVODOXIN_LIKE"/>
    <property type="match status" value="1"/>
</dbReference>
<feature type="domain" description="Flavodoxin-like" evidence="3">
    <location>
        <begin position="55"/>
        <end position="213"/>
    </location>
</feature>
<dbReference type="InterPro" id="IPR029039">
    <property type="entry name" value="Flavoprotein-like_sf"/>
</dbReference>
<dbReference type="PANTHER" id="PTHR39201">
    <property type="entry name" value="EXPORTED PROTEIN-RELATED"/>
    <property type="match status" value="1"/>
</dbReference>
<reference evidence="4 5" key="1">
    <citation type="submission" date="2020-04" db="EMBL/GenBank/DDBJ databases">
        <authorList>
            <person name="Hitch T.C.A."/>
            <person name="Wylensek D."/>
            <person name="Clavel T."/>
        </authorList>
    </citation>
    <scope>NUCLEOTIDE SEQUENCE [LARGE SCALE GENOMIC DNA]</scope>
    <source>
        <strain evidence="4 5">PG-130-P53-12</strain>
    </source>
</reference>
<dbReference type="Proteomes" id="UP000543804">
    <property type="component" value="Unassembled WGS sequence"/>
</dbReference>
<dbReference type="PANTHER" id="PTHR39201:SF1">
    <property type="entry name" value="FLAVODOXIN-LIKE DOMAIN-CONTAINING PROTEIN"/>
    <property type="match status" value="1"/>
</dbReference>
<evidence type="ECO:0000259" key="3">
    <source>
        <dbReference type="PROSITE" id="PS50902"/>
    </source>
</evidence>
<evidence type="ECO:0000256" key="2">
    <source>
        <dbReference type="SAM" id="SignalP"/>
    </source>
</evidence>
<accession>A0A848B7E8</accession>
<dbReference type="InterPro" id="IPR008254">
    <property type="entry name" value="Flavodoxin/NO_synth"/>
</dbReference>
<dbReference type="GO" id="GO:0016651">
    <property type="term" value="F:oxidoreductase activity, acting on NAD(P)H"/>
    <property type="evidence" value="ECO:0007669"/>
    <property type="project" value="UniProtKB-ARBA"/>
</dbReference>
<evidence type="ECO:0000313" key="4">
    <source>
        <dbReference type="EMBL" id="NMD98422.1"/>
    </source>
</evidence>
<organism evidence="4 5">
    <name type="scientific">Selenomonas bovis</name>
    <dbReference type="NCBI Taxonomy" id="416586"/>
    <lineage>
        <taxon>Bacteria</taxon>
        <taxon>Bacillati</taxon>
        <taxon>Bacillota</taxon>
        <taxon>Negativicutes</taxon>
        <taxon>Selenomonadales</taxon>
        <taxon>Selenomonadaceae</taxon>
        <taxon>Selenomonas</taxon>
    </lineage>
</organism>
<gene>
    <name evidence="4" type="ORF">HF878_02840</name>
</gene>
<name>A0A848B7E8_9FIRM</name>
<dbReference type="SUPFAM" id="SSF52218">
    <property type="entry name" value="Flavoproteins"/>
    <property type="match status" value="1"/>
</dbReference>
<dbReference type="RefSeq" id="WP_170077137.1">
    <property type="nucleotide sequence ID" value="NZ_JABAFA010000004.1"/>
</dbReference>
<dbReference type="GO" id="GO:0009055">
    <property type="term" value="F:electron transfer activity"/>
    <property type="evidence" value="ECO:0007669"/>
    <property type="project" value="InterPro"/>
</dbReference>
<dbReference type="Gene3D" id="3.40.50.360">
    <property type="match status" value="1"/>
</dbReference>
<protein>
    <submittedName>
        <fullName evidence="4">Flavodoxin</fullName>
    </submittedName>
</protein>
<evidence type="ECO:0000256" key="1">
    <source>
        <dbReference type="SAM" id="MobiDB-lite"/>
    </source>
</evidence>
<feature type="region of interest" description="Disordered" evidence="1">
    <location>
        <begin position="28"/>
        <end position="53"/>
    </location>
</feature>
<keyword evidence="5" id="KW-1185">Reference proteome</keyword>
<feature type="compositionally biased region" description="Low complexity" evidence="1">
    <location>
        <begin position="28"/>
        <end position="45"/>
    </location>
</feature>
<feature type="signal peptide" evidence="2">
    <location>
        <begin position="1"/>
        <end position="19"/>
    </location>
</feature>
<dbReference type="AlphaFoldDB" id="A0A848B7E8"/>
<evidence type="ECO:0000313" key="5">
    <source>
        <dbReference type="Proteomes" id="UP000543804"/>
    </source>
</evidence>
<dbReference type="PROSITE" id="PS00201">
    <property type="entry name" value="FLAVODOXIN"/>
    <property type="match status" value="1"/>
</dbReference>
<proteinExistence type="predicted"/>
<feature type="chain" id="PRO_5039327789" evidence="2">
    <location>
        <begin position="20"/>
        <end position="213"/>
    </location>
</feature>
<keyword evidence="2" id="KW-0732">Signal</keyword>
<dbReference type="EMBL" id="JABAFA010000004">
    <property type="protein sequence ID" value="NMD98422.1"/>
    <property type="molecule type" value="Genomic_DNA"/>
</dbReference>
<dbReference type="PROSITE" id="PS51257">
    <property type="entry name" value="PROKAR_LIPOPROTEIN"/>
    <property type="match status" value="1"/>
</dbReference>